<name>A0A0G4K5N5_9SPIR</name>
<protein>
    <submittedName>
        <fullName evidence="1">Uncharacterized protein</fullName>
    </submittedName>
</protein>
<accession>A0A0G4K5N5</accession>
<dbReference type="Proteomes" id="UP000043763">
    <property type="component" value="Unassembled WGS sequence"/>
</dbReference>
<keyword evidence="2" id="KW-1185">Reference proteome</keyword>
<organism evidence="1 2">
    <name type="scientific">Brachyspira suanatina</name>
    <dbReference type="NCBI Taxonomy" id="381802"/>
    <lineage>
        <taxon>Bacteria</taxon>
        <taxon>Pseudomonadati</taxon>
        <taxon>Spirochaetota</taxon>
        <taxon>Spirochaetia</taxon>
        <taxon>Brachyspirales</taxon>
        <taxon>Brachyspiraceae</taxon>
        <taxon>Brachyspira</taxon>
    </lineage>
</organism>
<gene>
    <name evidence="1" type="ORF">BRSU_0678</name>
</gene>
<sequence>MIKFLLTIIIILSMNIFTLFGKVLDNTNITIGVYKYDDEKFILDIKETPIIYQNNTGRRVLTIKNVRTLFTINTNNYKIINTKTLVNAKANLINKERVNVYGQWLSRWNYRIDWTINNIFNPIFNKKFSTNDSIYLENSTLSILHENIINTCLYQTYTNEYYEIRTNEILFHILTNEGINLKDYLVSKKHEQPLFTKNEQGIWVKKGKWYDFWEDDNVLVIGNSRINTNIYKTRFIEEMEIVKVENIEKSQLPLNERGYTDESGVYFDEIDKINEFKTKYHLGLQILKDNDKCTTYHGYYLDIQPHINYPSIIFTNKRYSSLNVYKQYSYVTNYINTNIIVTNDLANFQNIKDKYFKLINVEDLEKYYD</sequence>
<dbReference type="EMBL" id="CVLB01000001">
    <property type="protein sequence ID" value="CRF32257.1"/>
    <property type="molecule type" value="Genomic_DNA"/>
</dbReference>
<dbReference type="RefSeq" id="WP_048593783.1">
    <property type="nucleotide sequence ID" value="NZ_CVLB01000001.1"/>
</dbReference>
<dbReference type="AlphaFoldDB" id="A0A0G4K5N5"/>
<proteinExistence type="predicted"/>
<reference evidence="2" key="1">
    <citation type="submission" date="2015-04" db="EMBL/GenBank/DDBJ databases">
        <authorList>
            <person name="Mushtaq Mamoona"/>
        </authorList>
    </citation>
    <scope>NUCLEOTIDE SEQUENCE [LARGE SCALE GENOMIC DNA]</scope>
    <source>
        <strain evidence="2">AN4859/03</strain>
    </source>
</reference>
<evidence type="ECO:0000313" key="1">
    <source>
        <dbReference type="EMBL" id="CRF32257.1"/>
    </source>
</evidence>
<evidence type="ECO:0000313" key="2">
    <source>
        <dbReference type="Proteomes" id="UP000043763"/>
    </source>
</evidence>